<evidence type="ECO:0000313" key="2">
    <source>
        <dbReference type="Proteomes" id="UP000763557"/>
    </source>
</evidence>
<organism evidence="1 2">
    <name type="scientific">Kibdelosporangium persicum</name>
    <dbReference type="NCBI Taxonomy" id="2698649"/>
    <lineage>
        <taxon>Bacteria</taxon>
        <taxon>Bacillati</taxon>
        <taxon>Actinomycetota</taxon>
        <taxon>Actinomycetes</taxon>
        <taxon>Pseudonocardiales</taxon>
        <taxon>Pseudonocardiaceae</taxon>
        <taxon>Kibdelosporangium</taxon>
    </lineage>
</organism>
<sequence>MSLTSPGDIASGQNYRPTGVDVDYRWRCQDARGRDVPGDETVFADQTEAEDWLRDSWRELLAAGVDRVTLLHNEAEVYGPMSLHSS</sequence>
<comment type="caution">
    <text evidence="1">The sequence shown here is derived from an EMBL/GenBank/DDBJ whole genome shotgun (WGS) entry which is preliminary data.</text>
</comment>
<protein>
    <submittedName>
        <fullName evidence="1">Uncharacterized protein</fullName>
    </submittedName>
</protein>
<dbReference type="EMBL" id="JAAATY010000018">
    <property type="protein sequence ID" value="NRN68213.1"/>
    <property type="molecule type" value="Genomic_DNA"/>
</dbReference>
<accession>A0ABX2FA17</accession>
<evidence type="ECO:0000313" key="1">
    <source>
        <dbReference type="EMBL" id="NRN68213.1"/>
    </source>
</evidence>
<proteinExistence type="predicted"/>
<reference evidence="1 2" key="1">
    <citation type="submission" date="2020-01" db="EMBL/GenBank/DDBJ databases">
        <title>Kibdelosporangium persica a novel Actinomycetes from a hot desert in Iran.</title>
        <authorList>
            <person name="Safaei N."/>
            <person name="Zaburannyi N."/>
            <person name="Mueller R."/>
            <person name="Wink J."/>
        </authorList>
    </citation>
    <scope>NUCLEOTIDE SEQUENCE [LARGE SCALE GENOMIC DNA]</scope>
    <source>
        <strain evidence="1 2">4NS15</strain>
    </source>
</reference>
<dbReference type="Proteomes" id="UP000763557">
    <property type="component" value="Unassembled WGS sequence"/>
</dbReference>
<keyword evidence="2" id="KW-1185">Reference proteome</keyword>
<gene>
    <name evidence="1" type="ORF">GC106_54540</name>
</gene>
<name>A0ABX2FA17_9PSEU</name>